<accession>A0ACC1SFC8</accession>
<reference evidence="1" key="1">
    <citation type="submission" date="2022-08" db="EMBL/GenBank/DDBJ databases">
        <title>Genome Sequence of Fusarium decemcellulare.</title>
        <authorList>
            <person name="Buettner E."/>
        </authorList>
    </citation>
    <scope>NUCLEOTIDE SEQUENCE</scope>
    <source>
        <strain evidence="1">Babe19</strain>
    </source>
</reference>
<proteinExistence type="predicted"/>
<name>A0ACC1SFC8_9HYPO</name>
<evidence type="ECO:0000313" key="2">
    <source>
        <dbReference type="Proteomes" id="UP001148629"/>
    </source>
</evidence>
<keyword evidence="2" id="KW-1185">Reference proteome</keyword>
<comment type="caution">
    <text evidence="1">The sequence shown here is derived from an EMBL/GenBank/DDBJ whole genome shotgun (WGS) entry which is preliminary data.</text>
</comment>
<gene>
    <name evidence="1" type="ORF">NM208_g5940</name>
</gene>
<dbReference type="Proteomes" id="UP001148629">
    <property type="component" value="Unassembled WGS sequence"/>
</dbReference>
<evidence type="ECO:0000313" key="1">
    <source>
        <dbReference type="EMBL" id="KAJ3538348.1"/>
    </source>
</evidence>
<protein>
    <submittedName>
        <fullName evidence="1">Uncharacterized protein</fullName>
    </submittedName>
</protein>
<dbReference type="EMBL" id="JANRMS010000525">
    <property type="protein sequence ID" value="KAJ3538348.1"/>
    <property type="molecule type" value="Genomic_DNA"/>
</dbReference>
<sequence>MSNRCHVLPDRRNVMSDGFLDELDQRLEEVRQAELRQETQHRRREVNLNPRRILTWAMGIAVGLALCVTSYLSTRTAHEVPAEMEPWRQQEAVLDSLADFLRGYAPRVVQDRDRRMLTTDDVNIRLTDNQWLQLVHDAANVLLDDEARNAYAHTFVPELTRFKSAWQNKQSSDRGKEEALKRLCDRG</sequence>
<organism evidence="1 2">
    <name type="scientific">Fusarium decemcellulare</name>
    <dbReference type="NCBI Taxonomy" id="57161"/>
    <lineage>
        <taxon>Eukaryota</taxon>
        <taxon>Fungi</taxon>
        <taxon>Dikarya</taxon>
        <taxon>Ascomycota</taxon>
        <taxon>Pezizomycotina</taxon>
        <taxon>Sordariomycetes</taxon>
        <taxon>Hypocreomycetidae</taxon>
        <taxon>Hypocreales</taxon>
        <taxon>Nectriaceae</taxon>
        <taxon>Fusarium</taxon>
        <taxon>Fusarium decemcellulare species complex</taxon>
    </lineage>
</organism>